<name>A0A1Z5KL58_FISSO</name>
<dbReference type="Proteomes" id="UP000198406">
    <property type="component" value="Unassembled WGS sequence"/>
</dbReference>
<feature type="compositionally biased region" description="Polar residues" evidence="1">
    <location>
        <begin position="311"/>
        <end position="327"/>
    </location>
</feature>
<protein>
    <submittedName>
        <fullName evidence="2">Uncharacterized protein</fullName>
    </submittedName>
</protein>
<dbReference type="AlphaFoldDB" id="A0A1Z5KL58"/>
<reference evidence="2 3" key="1">
    <citation type="journal article" date="2015" name="Plant Cell">
        <title>Oil accumulation by the oleaginous diatom Fistulifera solaris as revealed by the genome and transcriptome.</title>
        <authorList>
            <person name="Tanaka T."/>
            <person name="Maeda Y."/>
            <person name="Veluchamy A."/>
            <person name="Tanaka M."/>
            <person name="Abida H."/>
            <person name="Marechal E."/>
            <person name="Bowler C."/>
            <person name="Muto M."/>
            <person name="Sunaga Y."/>
            <person name="Tanaka M."/>
            <person name="Yoshino T."/>
            <person name="Taniguchi T."/>
            <person name="Fukuda Y."/>
            <person name="Nemoto M."/>
            <person name="Matsumoto M."/>
            <person name="Wong P.S."/>
            <person name="Aburatani S."/>
            <person name="Fujibuchi W."/>
        </authorList>
    </citation>
    <scope>NUCLEOTIDE SEQUENCE [LARGE SCALE GENOMIC DNA]</scope>
    <source>
        <strain evidence="2 3">JPCC DA0580</strain>
    </source>
</reference>
<feature type="region of interest" description="Disordered" evidence="1">
    <location>
        <begin position="248"/>
        <end position="336"/>
    </location>
</feature>
<accession>A0A1Z5KL58</accession>
<keyword evidence="3" id="KW-1185">Reference proteome</keyword>
<evidence type="ECO:0000313" key="3">
    <source>
        <dbReference type="Proteomes" id="UP000198406"/>
    </source>
</evidence>
<comment type="caution">
    <text evidence="2">The sequence shown here is derived from an EMBL/GenBank/DDBJ whole genome shotgun (WGS) entry which is preliminary data.</text>
</comment>
<gene>
    <name evidence="2" type="ORF">FisN_9Lu164</name>
</gene>
<dbReference type="OrthoDB" id="56746at2759"/>
<evidence type="ECO:0000256" key="1">
    <source>
        <dbReference type="SAM" id="MobiDB-lite"/>
    </source>
</evidence>
<dbReference type="EMBL" id="BDSP01000252">
    <property type="protein sequence ID" value="GAX26865.1"/>
    <property type="molecule type" value="Genomic_DNA"/>
</dbReference>
<dbReference type="InParanoid" id="A0A1Z5KL58"/>
<proteinExistence type="predicted"/>
<sequence>MFMVYICVTIYKDFVVKAPLKQNLSAVSRDYLTLSTEKCLQDNKEQATMKVYQASISIILLTFIRLGALEASQEGRTSRFANGDWFAESGEKDPVYADKEITFFSNFGTTLKRNKEKGRLDCDWDHPEKVKHCPPVAASPFFGGGGPPGAPPNDDVNCLRTPNHSLCRDLQSGTENVTKTETSSVVNGNTTDGTVKISINATHNVSETEDAPNSFVAVFPVAFVATEAPTRDDCYGNMFDGRFCASSMPSVTEEPTKEHNVIPSRGKLKKPTPSESGTDSGGAEIPSQGDSNADHGEALVPPGHLDKDNSKVPSLSNKPTASPSDSFKYNRGGAKLPTFALPEPRCEDRVAGTLERQPGSEVCVEASLAVTTVSRTHKTVSFSVKQDFTQSSLTWIATQYVGVNKIASCDTQKDLPAGQSLTYTVACDENSWAFINIYVHDETAKSAAYVPGECSVDLIDGAVGGLY</sequence>
<evidence type="ECO:0000313" key="2">
    <source>
        <dbReference type="EMBL" id="GAX26865.1"/>
    </source>
</evidence>
<organism evidence="2 3">
    <name type="scientific">Fistulifera solaris</name>
    <name type="common">Oleaginous diatom</name>
    <dbReference type="NCBI Taxonomy" id="1519565"/>
    <lineage>
        <taxon>Eukaryota</taxon>
        <taxon>Sar</taxon>
        <taxon>Stramenopiles</taxon>
        <taxon>Ochrophyta</taxon>
        <taxon>Bacillariophyta</taxon>
        <taxon>Bacillariophyceae</taxon>
        <taxon>Bacillariophycidae</taxon>
        <taxon>Naviculales</taxon>
        <taxon>Naviculaceae</taxon>
        <taxon>Fistulifera</taxon>
    </lineage>
</organism>